<feature type="region of interest" description="Disordered" evidence="3">
    <location>
        <begin position="111"/>
        <end position="138"/>
    </location>
</feature>
<feature type="compositionally biased region" description="Polar residues" evidence="3">
    <location>
        <begin position="116"/>
        <end position="127"/>
    </location>
</feature>
<proteinExistence type="inferred from homology"/>
<feature type="region of interest" description="Disordered" evidence="3">
    <location>
        <begin position="160"/>
        <end position="181"/>
    </location>
</feature>
<sequence length="197" mass="22045">MFKRPDLIHEINHLLAVYHQSLQSVGTPYDNQLSREELSCSRAQCLKTCDTAKNCILPQLKNETQNPHHGSEFTKQANQFIGCVNMFVNDMKRCKNLLRLFPAPTTDCVSIPGDSGASSSPTQSGNRDSNEKEMENLERDLKEAENILEALENAVTVHFSTKDHTGNAEEVSPTQQSSRRKGCQCGKICSYFKTSYA</sequence>
<dbReference type="AlphaFoldDB" id="A0A915J497"/>
<dbReference type="InterPro" id="IPR026512">
    <property type="entry name" value="RGS7BP/RGS9BP"/>
</dbReference>
<evidence type="ECO:0000256" key="2">
    <source>
        <dbReference type="ARBA" id="ARBA00022700"/>
    </source>
</evidence>
<protein>
    <submittedName>
        <fullName evidence="5">Uncharacterized protein</fullName>
    </submittedName>
</protein>
<name>A0A915J497_ROMCU</name>
<accession>A0A915J497</accession>
<evidence type="ECO:0000256" key="3">
    <source>
        <dbReference type="SAM" id="MobiDB-lite"/>
    </source>
</evidence>
<evidence type="ECO:0000313" key="5">
    <source>
        <dbReference type="WBParaSite" id="nRc.2.0.1.t20648-RA"/>
    </source>
</evidence>
<keyword evidence="2" id="KW-0734">Signal transduction inhibitor</keyword>
<feature type="compositionally biased region" description="Basic and acidic residues" evidence="3">
    <location>
        <begin position="128"/>
        <end position="138"/>
    </location>
</feature>
<dbReference type="Proteomes" id="UP000887565">
    <property type="component" value="Unplaced"/>
</dbReference>
<reference evidence="5" key="1">
    <citation type="submission" date="2022-11" db="UniProtKB">
        <authorList>
            <consortium name="WormBaseParasite"/>
        </authorList>
    </citation>
    <scope>IDENTIFICATION</scope>
</reference>
<organism evidence="4 5">
    <name type="scientific">Romanomermis culicivorax</name>
    <name type="common">Nematode worm</name>
    <dbReference type="NCBI Taxonomy" id="13658"/>
    <lineage>
        <taxon>Eukaryota</taxon>
        <taxon>Metazoa</taxon>
        <taxon>Ecdysozoa</taxon>
        <taxon>Nematoda</taxon>
        <taxon>Enoplea</taxon>
        <taxon>Dorylaimia</taxon>
        <taxon>Mermithida</taxon>
        <taxon>Mermithoidea</taxon>
        <taxon>Mermithidae</taxon>
        <taxon>Romanomermis</taxon>
    </lineage>
</organism>
<dbReference type="GO" id="GO:0009968">
    <property type="term" value="P:negative regulation of signal transduction"/>
    <property type="evidence" value="ECO:0007669"/>
    <property type="project" value="UniProtKB-KW"/>
</dbReference>
<dbReference type="PANTHER" id="PTHR21029">
    <property type="entry name" value="R-SEVEN BINDING PROTEIN (R7BP) HOMOLOG"/>
    <property type="match status" value="1"/>
</dbReference>
<dbReference type="WBParaSite" id="nRc.2.0.1.t20648-RA">
    <property type="protein sequence ID" value="nRc.2.0.1.t20648-RA"/>
    <property type="gene ID" value="nRc.2.0.1.g20648"/>
</dbReference>
<keyword evidence="4" id="KW-1185">Reference proteome</keyword>
<comment type="similarity">
    <text evidence="1">Belongs to the RGS7BP/RGS9BP family.</text>
</comment>
<dbReference type="OMA" id="SQFIGCV"/>
<evidence type="ECO:0000313" key="4">
    <source>
        <dbReference type="Proteomes" id="UP000887565"/>
    </source>
</evidence>
<evidence type="ECO:0000256" key="1">
    <source>
        <dbReference type="ARBA" id="ARBA00007457"/>
    </source>
</evidence>